<evidence type="ECO:0000256" key="5">
    <source>
        <dbReference type="ARBA" id="ARBA00022833"/>
    </source>
</evidence>
<feature type="region of interest" description="Disordered" evidence="10">
    <location>
        <begin position="1205"/>
        <end position="1243"/>
    </location>
</feature>
<dbReference type="GO" id="GO:0000978">
    <property type="term" value="F:RNA polymerase II cis-regulatory region sequence-specific DNA binding"/>
    <property type="evidence" value="ECO:0007669"/>
    <property type="project" value="TreeGrafter"/>
</dbReference>
<feature type="compositionally biased region" description="Polar residues" evidence="10">
    <location>
        <begin position="1514"/>
        <end position="1527"/>
    </location>
</feature>
<evidence type="ECO:0000256" key="8">
    <source>
        <dbReference type="ARBA" id="ARBA00023242"/>
    </source>
</evidence>
<dbReference type="PROSITE" id="PS00028">
    <property type="entry name" value="ZINC_FINGER_C2H2_1"/>
    <property type="match status" value="3"/>
</dbReference>
<keyword evidence="8" id="KW-0539">Nucleus</keyword>
<feature type="domain" description="C2H2-type" evidence="11">
    <location>
        <begin position="1903"/>
        <end position="1927"/>
    </location>
</feature>
<feature type="compositionally biased region" description="Polar residues" evidence="10">
    <location>
        <begin position="779"/>
        <end position="809"/>
    </location>
</feature>
<evidence type="ECO:0000259" key="11">
    <source>
        <dbReference type="PROSITE" id="PS50157"/>
    </source>
</evidence>
<proteinExistence type="evidence at transcript level"/>
<organism evidence="12">
    <name type="scientific">Phallusia mammillata</name>
    <dbReference type="NCBI Taxonomy" id="59560"/>
    <lineage>
        <taxon>Eukaryota</taxon>
        <taxon>Metazoa</taxon>
        <taxon>Chordata</taxon>
        <taxon>Tunicata</taxon>
        <taxon>Ascidiacea</taxon>
        <taxon>Phlebobranchia</taxon>
        <taxon>Ascidiidae</taxon>
        <taxon>Phallusia</taxon>
    </lineage>
</organism>
<dbReference type="EMBL" id="LR786893">
    <property type="protein sequence ID" value="CAB3262755.1"/>
    <property type="molecule type" value="mRNA"/>
</dbReference>
<dbReference type="PROSITE" id="PS50157">
    <property type="entry name" value="ZINC_FINGER_C2H2_2"/>
    <property type="match status" value="3"/>
</dbReference>
<dbReference type="GO" id="GO:0005634">
    <property type="term" value="C:nucleus"/>
    <property type="evidence" value="ECO:0007669"/>
    <property type="project" value="UniProtKB-SubCell"/>
</dbReference>
<feature type="region of interest" description="Disordered" evidence="10">
    <location>
        <begin position="441"/>
        <end position="467"/>
    </location>
</feature>
<comment type="subcellular location">
    <subcellularLocation>
        <location evidence="1">Nucleus</location>
    </subcellularLocation>
</comment>
<feature type="region of interest" description="Disordered" evidence="10">
    <location>
        <begin position="1955"/>
        <end position="2030"/>
    </location>
</feature>
<feature type="region of interest" description="Disordered" evidence="10">
    <location>
        <begin position="2073"/>
        <end position="2095"/>
    </location>
</feature>
<feature type="compositionally biased region" description="Polar residues" evidence="10">
    <location>
        <begin position="1706"/>
        <end position="1731"/>
    </location>
</feature>
<accession>A0A6F9DIM2</accession>
<evidence type="ECO:0000256" key="2">
    <source>
        <dbReference type="ARBA" id="ARBA00022723"/>
    </source>
</evidence>
<evidence type="ECO:0000313" key="12">
    <source>
        <dbReference type="EMBL" id="CAB3262755.1"/>
    </source>
</evidence>
<feature type="region of interest" description="Disordered" evidence="10">
    <location>
        <begin position="1558"/>
        <end position="1581"/>
    </location>
</feature>
<dbReference type="InterPro" id="IPR051969">
    <property type="entry name" value="Zinc-finger_DNA-bd_regulators"/>
</dbReference>
<feature type="compositionally biased region" description="Basic and acidic residues" evidence="10">
    <location>
        <begin position="1208"/>
        <end position="1217"/>
    </location>
</feature>
<feature type="region of interest" description="Disordered" evidence="10">
    <location>
        <begin position="1051"/>
        <end position="1103"/>
    </location>
</feature>
<feature type="compositionally biased region" description="Basic and acidic residues" evidence="10">
    <location>
        <begin position="767"/>
        <end position="778"/>
    </location>
</feature>
<keyword evidence="5" id="KW-0862">Zinc</keyword>
<reference evidence="12" key="1">
    <citation type="submission" date="2020-04" db="EMBL/GenBank/DDBJ databases">
        <authorList>
            <person name="Neveu A P."/>
        </authorList>
    </citation>
    <scope>NUCLEOTIDE SEQUENCE</scope>
    <source>
        <tissue evidence="12">Whole embryo</tissue>
    </source>
</reference>
<feature type="region of interest" description="Disordered" evidence="10">
    <location>
        <begin position="1295"/>
        <end position="1381"/>
    </location>
</feature>
<keyword evidence="3" id="KW-0677">Repeat</keyword>
<dbReference type="GO" id="GO:0008270">
    <property type="term" value="F:zinc ion binding"/>
    <property type="evidence" value="ECO:0007669"/>
    <property type="project" value="UniProtKB-KW"/>
</dbReference>
<keyword evidence="2" id="KW-0479">Metal-binding</keyword>
<feature type="compositionally biased region" description="Polar residues" evidence="10">
    <location>
        <begin position="172"/>
        <end position="201"/>
    </location>
</feature>
<evidence type="ECO:0000256" key="10">
    <source>
        <dbReference type="SAM" id="MobiDB-lite"/>
    </source>
</evidence>
<gene>
    <name evidence="12" type="primary">LOC100182798-001</name>
</gene>
<feature type="compositionally biased region" description="Polar residues" evidence="10">
    <location>
        <begin position="1965"/>
        <end position="1982"/>
    </location>
</feature>
<name>A0A6F9DIM2_9ASCI</name>
<evidence type="ECO:0000256" key="1">
    <source>
        <dbReference type="ARBA" id="ARBA00004123"/>
    </source>
</evidence>
<evidence type="ECO:0000256" key="6">
    <source>
        <dbReference type="ARBA" id="ARBA00023015"/>
    </source>
</evidence>
<feature type="compositionally biased region" description="Polar residues" evidence="10">
    <location>
        <begin position="1091"/>
        <end position="1103"/>
    </location>
</feature>
<dbReference type="PANTHER" id="PTHR45944:SF2">
    <property type="entry name" value="SCHNURRI, ISOFORM F"/>
    <property type="match status" value="1"/>
</dbReference>
<feature type="region of interest" description="Disordered" evidence="10">
    <location>
        <begin position="1489"/>
        <end position="1532"/>
    </location>
</feature>
<feature type="compositionally biased region" description="Polar residues" evidence="10">
    <location>
        <begin position="1495"/>
        <end position="1504"/>
    </location>
</feature>
<feature type="compositionally biased region" description="Basic residues" evidence="10">
    <location>
        <begin position="1561"/>
        <end position="1572"/>
    </location>
</feature>
<feature type="compositionally biased region" description="Acidic residues" evidence="10">
    <location>
        <begin position="1733"/>
        <end position="1747"/>
    </location>
</feature>
<feature type="domain" description="C2H2-type" evidence="11">
    <location>
        <begin position="1762"/>
        <end position="1787"/>
    </location>
</feature>
<feature type="compositionally biased region" description="Basic and acidic residues" evidence="10">
    <location>
        <begin position="2081"/>
        <end position="2091"/>
    </location>
</feature>
<keyword evidence="4 9" id="KW-0863">Zinc-finger</keyword>
<sequence>MAEYGLNADALAGPSFKPRNGMDMLFSGIPREGQASKTLSDQIIHGPVERGLKHHGQGVETFHKPDEKITSDTSKLTSLSTTLPGYFRQGGYSQPSLMYPMFPLPGQSMLSTPGSALSSTMFPVAPGANGMFNLRCIACGVMCKSMVDLHQHIMKKHLNTENFTENDKRMVSQESQKSLHNKQSYVKDSNNIAPQETGPSSKSKDFAIPKPNFALLTSGQSPKNESSKSVTPSKCPDVVAENQEEYIRAKIPQLPNHLKTIPYPQLHNSYGIMNPFVGLPYPNMINPSSIYAPASVSTVVPSAMSMGSINPYLGYSLPPGSGILPNQFPYIPGLPMLPNNLPRSNSTTVPKDNNKVLDEDSKLTSHLSGNANGYVKTPEKQMYADTNTQQSRHAELLRRRMSAPLIGLNKDYRFLHPYNRLGKSTGAPGFETVAEQTEIVESNPNSVRDSRKIRRESVPDKSSSSRINAKSIEQHISKLISNNEKVLLNPVLERVKPRRVFRRNSLDPASLASYSSAITGKNNTEGLPIRYIEENAKYANKHLESMGPGIAQSHGFSQEQLPVPPGMTSSEYNQMIQLTRAPHYGQVHIRHNSSVDDQASYAHNHQGNEHGNSDVFLGKRSLSTSVAPNFQKKARRTTFFECNDCGVRYRKEENYVIHKQVYCKYRKESTSYSVTSNHDGFGNLKHPIQAAATETNIRQSVIHRASEVVESSASSNLPKAYSVSDSNYTKIVPPFMRNNFLTDPMKFIHQDLCRTKSADAALQSDSAQEKTKDEHKFGESSNCVGPQHQLLSTEAESSPAQSSVCTIPTNKLPPNKRHMHLMRCSDSSKERQNESSPLSSDQLHNKTLSPQASNATLVPQVETRPITSFANNFASAPDGGTSILGFNEMSVPRSNYKLLLHQISLRNMQDIGLMSDTSGIQKTHYHSRRVSMDQTASQHTPHTDKHSRHFRSFSTSIPPTPSSLIIPPQSSQGDLLQKPIPLKQDAHSHSVSFGRLLKSNRNTENHEAVVCASENKISCADETNPTTGRKCSVLQHIGSKNGDGQELIKDKNVIPHDDTVDSSQGPKIVTLPDSKDNGKINGSPAKHDPCSSETRTGSASASSPLLFPHLQPSVASGSHVTFCCVLNPQPAYVEIQQQQTNAGEKKSSGQQMSMYSEWAVSEPILVPTDLSILDLLNGWRRSKPSCGVRKSIFVNTDRASDLICTDNKSYEKQRSEQKSSANPTPSDDRNSLPEADSTEQVDRISVPVRYPSHLAQAASAIFASCVDNRGRQNTFSIARKTSKTSASSKDVVVSSASQAFDSSPQYEHRHGNGLSNQHRQPLRKLALSESDSNLSPSRQSPQVAKIKRRKSRKERSAASPREQRRFMHNRSPPSPCHQAVHHSKTCSSEPEERLRGCALCSIKAGRSDLVRDVANACKPCQDSAQTNGHNIADGHVVKTTSAVTTPSSSKSVHYLSPPAQSSAYLDRTRASTGSTQHWMSTIAQDAHDNVFRYPSPNSNRSSVSDKGAADSANPVVSPTAPNSSPGASSDVEKNLGETVSAVSPSLAEVVSEVMRTAAMQSKRHTKSRKRHPLSGSRALHPMQTSPTEYVLPWTCSKTPSGSKSDKPWLSNDFGAPPEKKSKHHGNRLVIERSEPCDIVLTPATPTDDKGLVAENCLTKVNADITDKSILEKQRVNIASERQSENLTDKTNRTETYYLSKEKDPSSPRQHGASSQGTDVGNELNTMATSGDESCGDEASSEGEDVREESDGCQATNRVARPYRCNECKVAFRIGGHLAKHLRSKGHTVAMQKKTLNRLKQQQHRLGLTPSASVTDQPECSPALQSLDGAVHMNGIETNAAPKPGKPTQPTEILSGTEGLARSQVKALFEGSDEYACVPPVACDDVFSTDVTDEIVGSQDPRPFKCIACKVAFRFQGHLDRHFRSNLHLIAVGHYEQEGCPTSSSTLEENGTSVATLPLDPRETQSSENPLQSGSKASTSSANDAGDSVDSCYRGNHHSSSTSDQEIEVVAVSSEAEDESPSKTFNMKPSLANGLSLPRQFHLPHGGAGALDHRTNGHQLLMRYQQERSELLASQQSPHGDALTRRKGDEGVSMRVSESTAQALIVPL</sequence>
<dbReference type="Gene3D" id="3.30.160.60">
    <property type="entry name" value="Classic Zinc Finger"/>
    <property type="match status" value="1"/>
</dbReference>
<evidence type="ECO:0000256" key="9">
    <source>
        <dbReference type="PROSITE-ProRule" id="PRU00042"/>
    </source>
</evidence>
<keyword evidence="6" id="KW-0805">Transcription regulation</keyword>
<dbReference type="InterPro" id="IPR036236">
    <property type="entry name" value="Znf_C2H2_sf"/>
</dbReference>
<dbReference type="GO" id="GO:0000981">
    <property type="term" value="F:DNA-binding transcription factor activity, RNA polymerase II-specific"/>
    <property type="evidence" value="ECO:0007669"/>
    <property type="project" value="TreeGrafter"/>
</dbReference>
<feature type="region of interest" description="Disordered" evidence="10">
    <location>
        <begin position="1681"/>
        <end position="1753"/>
    </location>
</feature>
<dbReference type="PANTHER" id="PTHR45944">
    <property type="entry name" value="SCHNURRI, ISOFORM F"/>
    <property type="match status" value="1"/>
</dbReference>
<protein>
    <submittedName>
        <fullName evidence="12">Uncharacterized protein LOC100182798</fullName>
    </submittedName>
</protein>
<dbReference type="InterPro" id="IPR013087">
    <property type="entry name" value="Znf_C2H2_type"/>
</dbReference>
<feature type="compositionally biased region" description="Polar residues" evidence="10">
    <location>
        <begin position="834"/>
        <end position="857"/>
    </location>
</feature>
<feature type="compositionally biased region" description="Polar residues" evidence="10">
    <location>
        <begin position="1329"/>
        <end position="1342"/>
    </location>
</feature>
<evidence type="ECO:0000256" key="7">
    <source>
        <dbReference type="ARBA" id="ARBA00023163"/>
    </source>
</evidence>
<dbReference type="SUPFAM" id="SSF57667">
    <property type="entry name" value="beta-beta-alpha zinc fingers"/>
    <property type="match status" value="3"/>
</dbReference>
<evidence type="ECO:0000256" key="4">
    <source>
        <dbReference type="ARBA" id="ARBA00022771"/>
    </source>
</evidence>
<feature type="region of interest" description="Disordered" evidence="10">
    <location>
        <begin position="763"/>
        <end position="857"/>
    </location>
</feature>
<feature type="region of interest" description="Disordered" evidence="10">
    <location>
        <begin position="164"/>
        <end position="235"/>
    </location>
</feature>
<feature type="region of interest" description="Disordered" evidence="10">
    <location>
        <begin position="1597"/>
        <end position="1626"/>
    </location>
</feature>
<feature type="domain" description="C2H2-type" evidence="11">
    <location>
        <begin position="640"/>
        <end position="667"/>
    </location>
</feature>
<feature type="compositionally biased region" description="Polar residues" evidence="10">
    <location>
        <begin position="215"/>
        <end position="232"/>
    </location>
</feature>
<keyword evidence="7" id="KW-0804">Transcription</keyword>
<evidence type="ECO:0000256" key="3">
    <source>
        <dbReference type="ARBA" id="ARBA00022737"/>
    </source>
</evidence>
<dbReference type="SMART" id="SM00355">
    <property type="entry name" value="ZnF_C2H2"/>
    <property type="match status" value="4"/>
</dbReference>
<feature type="compositionally biased region" description="Basic and acidic residues" evidence="10">
    <location>
        <begin position="1681"/>
        <end position="1692"/>
    </location>
</feature>